<evidence type="ECO:0000313" key="1">
    <source>
        <dbReference type="EMBL" id="MCP2007441.1"/>
    </source>
</evidence>
<organism evidence="1 2">
    <name type="scientific">Duganella violaceipulchra</name>
    <dbReference type="NCBI Taxonomy" id="2849652"/>
    <lineage>
        <taxon>Bacteria</taxon>
        <taxon>Pseudomonadati</taxon>
        <taxon>Pseudomonadota</taxon>
        <taxon>Betaproteobacteria</taxon>
        <taxon>Burkholderiales</taxon>
        <taxon>Oxalobacteraceae</taxon>
        <taxon>Telluria group</taxon>
        <taxon>Duganella</taxon>
    </lineage>
</organism>
<proteinExistence type="predicted"/>
<accession>A0ABT1GEQ4</accession>
<evidence type="ECO:0000313" key="2">
    <source>
        <dbReference type="Proteomes" id="UP001162889"/>
    </source>
</evidence>
<sequence>MEYVGWKDLRSAVRYLEAIDPFLTYRAGNLESVNKLIRKA</sequence>
<protein>
    <submittedName>
        <fullName evidence="1">Uncharacterized protein</fullName>
    </submittedName>
</protein>
<reference evidence="1" key="1">
    <citation type="submission" date="2022-03" db="EMBL/GenBank/DDBJ databases">
        <title>Genome Encyclopedia of Bacteria and Archaea VI: Functional Genomics of Type Strains.</title>
        <authorList>
            <person name="Whitman W."/>
        </authorList>
    </citation>
    <scope>NUCLEOTIDE SEQUENCE</scope>
    <source>
        <strain evidence="1">HSC-15S17</strain>
    </source>
</reference>
<name>A0ABT1GEQ4_9BURK</name>
<keyword evidence="2" id="KW-1185">Reference proteome</keyword>
<dbReference type="EMBL" id="JALJZU010000002">
    <property type="protein sequence ID" value="MCP2007441.1"/>
    <property type="molecule type" value="Genomic_DNA"/>
</dbReference>
<gene>
    <name evidence="1" type="ORF">L1274_001134</name>
</gene>
<dbReference type="Proteomes" id="UP001162889">
    <property type="component" value="Unassembled WGS sequence"/>
</dbReference>
<comment type="caution">
    <text evidence="1">The sequence shown here is derived from an EMBL/GenBank/DDBJ whole genome shotgun (WGS) entry which is preliminary data.</text>
</comment>